<evidence type="ECO:0000256" key="1">
    <source>
        <dbReference type="ARBA" id="ARBA00023015"/>
    </source>
</evidence>
<name>A0A238L627_9RHOB</name>
<evidence type="ECO:0000313" key="6">
    <source>
        <dbReference type="Proteomes" id="UP000207598"/>
    </source>
</evidence>
<dbReference type="Pfam" id="PF07729">
    <property type="entry name" value="FCD"/>
    <property type="match status" value="1"/>
</dbReference>
<dbReference type="Pfam" id="PF00392">
    <property type="entry name" value="GntR"/>
    <property type="match status" value="1"/>
</dbReference>
<dbReference type="Proteomes" id="UP000207598">
    <property type="component" value="Unassembled WGS sequence"/>
</dbReference>
<dbReference type="SMART" id="SM00895">
    <property type="entry name" value="FCD"/>
    <property type="match status" value="1"/>
</dbReference>
<protein>
    <submittedName>
        <fullName evidence="5">Putative HTH-type transcriptional regulator YdfH</fullName>
    </submittedName>
</protein>
<dbReference type="PROSITE" id="PS50949">
    <property type="entry name" value="HTH_GNTR"/>
    <property type="match status" value="1"/>
</dbReference>
<dbReference type="SUPFAM" id="SSF46785">
    <property type="entry name" value="Winged helix' DNA-binding domain"/>
    <property type="match status" value="1"/>
</dbReference>
<evidence type="ECO:0000313" key="5">
    <source>
        <dbReference type="EMBL" id="SMX50438.1"/>
    </source>
</evidence>
<dbReference type="GO" id="GO:0003700">
    <property type="term" value="F:DNA-binding transcription factor activity"/>
    <property type="evidence" value="ECO:0007669"/>
    <property type="project" value="InterPro"/>
</dbReference>
<dbReference type="Gene3D" id="1.10.10.10">
    <property type="entry name" value="Winged helix-like DNA-binding domain superfamily/Winged helix DNA-binding domain"/>
    <property type="match status" value="1"/>
</dbReference>
<dbReference type="OrthoDB" id="8638122at2"/>
<dbReference type="InterPro" id="IPR036388">
    <property type="entry name" value="WH-like_DNA-bd_sf"/>
</dbReference>
<sequence>MIDQARPPRSDAPVAIPEAEGRAIPQSVYETLRRRIVNVELPPGTALSRKDLAAEFGVSLMPIREALQQLEQDGLVRIRPQSGTVVTRIDQAQLRENQFLRMAVEIEVVRSLAQTPDADALDRAQAVVDMQAVLVGDVSRMDMFLDLDRAFHRTLFEGVGMGRLHAMVGRRQGHLARCQRLELPRAGKMQDIVAAHREILRAIRSRDPEAAAAAMRRHLTGTIQRVESLRLEHPGYFTGPDV</sequence>
<dbReference type="RefSeq" id="WP_094023504.1">
    <property type="nucleotide sequence ID" value="NZ_FXYF01000022.1"/>
</dbReference>
<dbReference type="EMBL" id="FXYF01000022">
    <property type="protein sequence ID" value="SMX50438.1"/>
    <property type="molecule type" value="Genomic_DNA"/>
</dbReference>
<dbReference type="SUPFAM" id="SSF48008">
    <property type="entry name" value="GntR ligand-binding domain-like"/>
    <property type="match status" value="1"/>
</dbReference>
<accession>A0A238L627</accession>
<dbReference type="Gene3D" id="1.20.120.530">
    <property type="entry name" value="GntR ligand-binding domain-like"/>
    <property type="match status" value="1"/>
</dbReference>
<keyword evidence="3" id="KW-0804">Transcription</keyword>
<feature type="domain" description="HTH gntR-type" evidence="4">
    <location>
        <begin position="22"/>
        <end position="89"/>
    </location>
</feature>
<dbReference type="AlphaFoldDB" id="A0A238L627"/>
<dbReference type="CDD" id="cd07377">
    <property type="entry name" value="WHTH_GntR"/>
    <property type="match status" value="1"/>
</dbReference>
<dbReference type="InterPro" id="IPR008920">
    <property type="entry name" value="TF_FadR/GntR_C"/>
</dbReference>
<dbReference type="PANTHER" id="PTHR43537">
    <property type="entry name" value="TRANSCRIPTIONAL REGULATOR, GNTR FAMILY"/>
    <property type="match status" value="1"/>
</dbReference>
<keyword evidence="2" id="KW-0238">DNA-binding</keyword>
<organism evidence="5 6">
    <name type="scientific">Maliponia aquimaris</name>
    <dbReference type="NCBI Taxonomy" id="1673631"/>
    <lineage>
        <taxon>Bacteria</taxon>
        <taxon>Pseudomonadati</taxon>
        <taxon>Pseudomonadota</taxon>
        <taxon>Alphaproteobacteria</taxon>
        <taxon>Rhodobacterales</taxon>
        <taxon>Paracoccaceae</taxon>
        <taxon>Maliponia</taxon>
    </lineage>
</organism>
<dbReference type="InterPro" id="IPR000524">
    <property type="entry name" value="Tscrpt_reg_HTH_GntR"/>
</dbReference>
<evidence type="ECO:0000256" key="2">
    <source>
        <dbReference type="ARBA" id="ARBA00023125"/>
    </source>
</evidence>
<evidence type="ECO:0000259" key="4">
    <source>
        <dbReference type="PROSITE" id="PS50949"/>
    </source>
</evidence>
<dbReference type="InterPro" id="IPR011711">
    <property type="entry name" value="GntR_C"/>
</dbReference>
<keyword evidence="6" id="KW-1185">Reference proteome</keyword>
<dbReference type="SMART" id="SM00345">
    <property type="entry name" value="HTH_GNTR"/>
    <property type="match status" value="1"/>
</dbReference>
<dbReference type="InterPro" id="IPR036390">
    <property type="entry name" value="WH_DNA-bd_sf"/>
</dbReference>
<dbReference type="PANTHER" id="PTHR43537:SF45">
    <property type="entry name" value="GNTR FAMILY REGULATORY PROTEIN"/>
    <property type="match status" value="1"/>
</dbReference>
<gene>
    <name evidence="5" type="primary">ydfH_11</name>
    <name evidence="5" type="ORF">MAA8898_04787</name>
</gene>
<reference evidence="5 6" key="1">
    <citation type="submission" date="2017-05" db="EMBL/GenBank/DDBJ databases">
        <authorList>
            <person name="Song R."/>
            <person name="Chenine A.L."/>
            <person name="Ruprecht R.M."/>
        </authorList>
    </citation>
    <scope>NUCLEOTIDE SEQUENCE [LARGE SCALE GENOMIC DNA]</scope>
    <source>
        <strain evidence="5 6">CECT 8898</strain>
    </source>
</reference>
<dbReference type="GO" id="GO:0003677">
    <property type="term" value="F:DNA binding"/>
    <property type="evidence" value="ECO:0007669"/>
    <property type="project" value="UniProtKB-KW"/>
</dbReference>
<proteinExistence type="predicted"/>
<keyword evidence="1" id="KW-0805">Transcription regulation</keyword>
<evidence type="ECO:0000256" key="3">
    <source>
        <dbReference type="ARBA" id="ARBA00023163"/>
    </source>
</evidence>